<name>A0A1A8KQX5_NOTKU</name>
<sequence length="76" mass="8518">HSAVQERQAVVLHVFPGELDVFVHGVDVRSEGFHFLCFDFDPGVIHISVPVAGCSPFKRAKSLSFHFLHVKVGYNR</sequence>
<organism evidence="1">
    <name type="scientific">Nothobranchius kuhntae</name>
    <name type="common">Beira killifish</name>
    <dbReference type="NCBI Taxonomy" id="321403"/>
    <lineage>
        <taxon>Eukaryota</taxon>
        <taxon>Metazoa</taxon>
        <taxon>Chordata</taxon>
        <taxon>Craniata</taxon>
        <taxon>Vertebrata</taxon>
        <taxon>Euteleostomi</taxon>
        <taxon>Actinopterygii</taxon>
        <taxon>Neopterygii</taxon>
        <taxon>Teleostei</taxon>
        <taxon>Neoteleostei</taxon>
        <taxon>Acanthomorphata</taxon>
        <taxon>Ovalentaria</taxon>
        <taxon>Atherinomorphae</taxon>
        <taxon>Cyprinodontiformes</taxon>
        <taxon>Nothobranchiidae</taxon>
        <taxon>Nothobranchius</taxon>
    </lineage>
</organism>
<proteinExistence type="predicted"/>
<evidence type="ECO:0000313" key="1">
    <source>
        <dbReference type="EMBL" id="SBR34054.1"/>
    </source>
</evidence>
<feature type="non-terminal residue" evidence="1">
    <location>
        <position position="1"/>
    </location>
</feature>
<dbReference type="EMBL" id="HAEE01014004">
    <property type="protein sequence ID" value="SBR34054.1"/>
    <property type="molecule type" value="Transcribed_RNA"/>
</dbReference>
<reference evidence="1" key="2">
    <citation type="submission" date="2016-06" db="EMBL/GenBank/DDBJ databases">
        <title>The genome of a short-lived fish provides insights into sex chromosome evolution and the genetic control of aging.</title>
        <authorList>
            <person name="Reichwald K."/>
            <person name="Felder M."/>
            <person name="Petzold A."/>
            <person name="Koch P."/>
            <person name="Groth M."/>
            <person name="Platzer M."/>
        </authorList>
    </citation>
    <scope>NUCLEOTIDE SEQUENCE</scope>
    <source>
        <tissue evidence="1">Brain</tissue>
    </source>
</reference>
<reference evidence="1" key="1">
    <citation type="submission" date="2016-05" db="EMBL/GenBank/DDBJ databases">
        <authorList>
            <person name="Lavstsen T."/>
            <person name="Jespersen J.S."/>
        </authorList>
    </citation>
    <scope>NUCLEOTIDE SEQUENCE</scope>
    <source>
        <tissue evidence="1">Brain</tissue>
    </source>
</reference>
<dbReference type="AlphaFoldDB" id="A0A1A8KQX5"/>
<feature type="non-terminal residue" evidence="1">
    <location>
        <position position="76"/>
    </location>
</feature>
<protein>
    <submittedName>
        <fullName evidence="1">Uncharacterized protein</fullName>
    </submittedName>
</protein>
<accession>A0A1A8KQX5</accession>
<gene>
    <name evidence="1" type="primary">CR352290.2</name>
</gene>